<keyword evidence="1" id="KW-0547">Nucleotide-binding</keyword>
<evidence type="ECO:0000313" key="5">
    <source>
        <dbReference type="Proteomes" id="UP000648075"/>
    </source>
</evidence>
<protein>
    <submittedName>
        <fullName evidence="4">ABC transporter ATP-binding protein</fullName>
    </submittedName>
</protein>
<dbReference type="PROSITE" id="PS50893">
    <property type="entry name" value="ABC_TRANSPORTER_2"/>
    <property type="match status" value="1"/>
</dbReference>
<dbReference type="EMBL" id="BMZA01000011">
    <property type="protein sequence ID" value="GGZ10125.1"/>
    <property type="molecule type" value="Genomic_DNA"/>
</dbReference>
<sequence>MSDAAVLGFSAVSLVIGARRLFDRLDLCLGRGERAAIIGPSGTGKSVIQRLAIGMTPPLTGSVALFGEDLGALPAAAQRRLRGRCGMVFQGGSLIGSLSVEDNLWLALDAAPAARKRLRRRIDRALFDFGIEHAAPIIAGNLSEGERRRVELARAFVRDPELLILDEPLVGLRADADAIEAVLARQIIARGRALLLLTQDRGLAHRLCERVLLLENGVLVQQDGADVAPFASA</sequence>
<dbReference type="Pfam" id="PF00005">
    <property type="entry name" value="ABC_tran"/>
    <property type="match status" value="1"/>
</dbReference>
<dbReference type="InterPro" id="IPR015854">
    <property type="entry name" value="ABC_transpr_LolD-like"/>
</dbReference>
<organism evidence="4 5">
    <name type="scientific">Novosphingobium colocasiae</name>
    <dbReference type="NCBI Taxonomy" id="1256513"/>
    <lineage>
        <taxon>Bacteria</taxon>
        <taxon>Pseudomonadati</taxon>
        <taxon>Pseudomonadota</taxon>
        <taxon>Alphaproteobacteria</taxon>
        <taxon>Sphingomonadales</taxon>
        <taxon>Sphingomonadaceae</taxon>
        <taxon>Novosphingobium</taxon>
    </lineage>
</organism>
<dbReference type="PANTHER" id="PTHR24220:SF684">
    <property type="entry name" value="FE(3+) IONS IMPORT ATP-BINDING PROTEIN FBPC"/>
    <property type="match status" value="1"/>
</dbReference>
<dbReference type="Gene3D" id="3.40.50.300">
    <property type="entry name" value="P-loop containing nucleotide triphosphate hydrolases"/>
    <property type="match status" value="1"/>
</dbReference>
<evidence type="ECO:0000256" key="1">
    <source>
        <dbReference type="ARBA" id="ARBA00022741"/>
    </source>
</evidence>
<keyword evidence="5" id="KW-1185">Reference proteome</keyword>
<name>A0A918PHX7_9SPHN</name>
<dbReference type="AlphaFoldDB" id="A0A918PHX7"/>
<dbReference type="GO" id="GO:0005524">
    <property type="term" value="F:ATP binding"/>
    <property type="evidence" value="ECO:0007669"/>
    <property type="project" value="UniProtKB-KW"/>
</dbReference>
<dbReference type="InterPro" id="IPR003439">
    <property type="entry name" value="ABC_transporter-like_ATP-bd"/>
</dbReference>
<evidence type="ECO:0000259" key="3">
    <source>
        <dbReference type="PROSITE" id="PS50893"/>
    </source>
</evidence>
<feature type="domain" description="ABC transporter" evidence="3">
    <location>
        <begin position="7"/>
        <end position="231"/>
    </location>
</feature>
<dbReference type="SUPFAM" id="SSF52540">
    <property type="entry name" value="P-loop containing nucleoside triphosphate hydrolases"/>
    <property type="match status" value="1"/>
</dbReference>
<comment type="caution">
    <text evidence="4">The sequence shown here is derived from an EMBL/GenBank/DDBJ whole genome shotgun (WGS) entry which is preliminary data.</text>
</comment>
<dbReference type="RefSeq" id="WP_189621678.1">
    <property type="nucleotide sequence ID" value="NZ_BMZA01000011.1"/>
</dbReference>
<dbReference type="GO" id="GO:0022857">
    <property type="term" value="F:transmembrane transporter activity"/>
    <property type="evidence" value="ECO:0007669"/>
    <property type="project" value="TreeGrafter"/>
</dbReference>
<dbReference type="InterPro" id="IPR027417">
    <property type="entry name" value="P-loop_NTPase"/>
</dbReference>
<dbReference type="GO" id="GO:0005886">
    <property type="term" value="C:plasma membrane"/>
    <property type="evidence" value="ECO:0007669"/>
    <property type="project" value="TreeGrafter"/>
</dbReference>
<gene>
    <name evidence="4" type="ORF">GCM10011614_26280</name>
</gene>
<evidence type="ECO:0000256" key="2">
    <source>
        <dbReference type="ARBA" id="ARBA00022840"/>
    </source>
</evidence>
<accession>A0A918PHX7</accession>
<proteinExistence type="predicted"/>
<evidence type="ECO:0000313" key="4">
    <source>
        <dbReference type="EMBL" id="GGZ10125.1"/>
    </source>
</evidence>
<reference evidence="4" key="2">
    <citation type="submission" date="2020-09" db="EMBL/GenBank/DDBJ databases">
        <authorList>
            <person name="Sun Q."/>
            <person name="Kim S."/>
        </authorList>
    </citation>
    <scope>NUCLEOTIDE SEQUENCE</scope>
    <source>
        <strain evidence="4">KCTC 32255</strain>
    </source>
</reference>
<dbReference type="Proteomes" id="UP000648075">
    <property type="component" value="Unassembled WGS sequence"/>
</dbReference>
<keyword evidence="2 4" id="KW-0067">ATP-binding</keyword>
<dbReference type="GO" id="GO:0016887">
    <property type="term" value="F:ATP hydrolysis activity"/>
    <property type="evidence" value="ECO:0007669"/>
    <property type="project" value="InterPro"/>
</dbReference>
<dbReference type="PANTHER" id="PTHR24220">
    <property type="entry name" value="IMPORT ATP-BINDING PROTEIN"/>
    <property type="match status" value="1"/>
</dbReference>
<dbReference type="SMART" id="SM00382">
    <property type="entry name" value="AAA"/>
    <property type="match status" value="1"/>
</dbReference>
<dbReference type="InterPro" id="IPR003593">
    <property type="entry name" value="AAA+_ATPase"/>
</dbReference>
<reference evidence="4" key="1">
    <citation type="journal article" date="2014" name="Int. J. Syst. Evol. Microbiol.">
        <title>Complete genome sequence of Corynebacterium casei LMG S-19264T (=DSM 44701T), isolated from a smear-ripened cheese.</title>
        <authorList>
            <consortium name="US DOE Joint Genome Institute (JGI-PGF)"/>
            <person name="Walter F."/>
            <person name="Albersmeier A."/>
            <person name="Kalinowski J."/>
            <person name="Ruckert C."/>
        </authorList>
    </citation>
    <scope>NUCLEOTIDE SEQUENCE</scope>
    <source>
        <strain evidence="4">KCTC 32255</strain>
    </source>
</reference>